<dbReference type="PANTHER" id="PTHR22912">
    <property type="entry name" value="DISULFIDE OXIDOREDUCTASE"/>
    <property type="match status" value="1"/>
</dbReference>
<dbReference type="InterPro" id="IPR036188">
    <property type="entry name" value="FAD/NAD-bd_sf"/>
</dbReference>
<proteinExistence type="inferred from homology"/>
<dbReference type="Gene3D" id="3.30.390.30">
    <property type="match status" value="1"/>
</dbReference>
<comment type="cofactor">
    <cofactor evidence="12">
        <name>FAD</name>
        <dbReference type="ChEBI" id="CHEBI:57692"/>
    </cofactor>
    <text evidence="12">Binds 1 FAD per subunit.</text>
</comment>
<comment type="caution">
    <text evidence="15">The sequence shown here is derived from an EMBL/GenBank/DDBJ whole genome shotgun (WGS) entry which is preliminary data.</text>
</comment>
<dbReference type="PRINTS" id="PR00368">
    <property type="entry name" value="FADPNR"/>
</dbReference>
<evidence type="ECO:0000256" key="8">
    <source>
        <dbReference type="ARBA" id="ARBA00023027"/>
    </source>
</evidence>
<dbReference type="PANTHER" id="PTHR22912:SF160">
    <property type="entry name" value="DIHYDROLIPOYL DEHYDROGENASE"/>
    <property type="match status" value="1"/>
</dbReference>
<dbReference type="Proteomes" id="UP000535890">
    <property type="component" value="Unassembled WGS sequence"/>
</dbReference>
<dbReference type="EC" id="1.8.1.4" evidence="2 12"/>
<sequence>MADTVVVEVPDIGDFTDVPVIEIHVAEGSEIALDEPLLTLESDKATMDIPAEVAGTVTEVRVAVGDRISQGTPILVVTPAGGGEESATPPPTKKASTQTEKPGAKERNRSAPTPASDGDEDRHVGLLVLGAGPGGYTAAFRAADLGLDVLVVDSRDQLGGVCLNVGCIPSKALLHAAKVIAETKEMSEHGVSFGAPQIDLDKLRDWKDGVVGKLVGGLAGLAKQRKVATVQGYGRFVSPHRVEVTTADGSTTTIGFDQAIVAAGSEPVQLPFVPHDDPRVLDSTSALELAEIPERLLVLGGGIIGLEMATVYAELGSRITVVELMDQIIPGADKDLVKPLAKHISSRYENVFLSTKCTDVEATEKGLVVSMEGKKAPEQDTFDAVLVSVGRVPNGKVIGLDTAGVDVNDRGFLAVDAQMRTNVEHIFAIGDIVGQPMLAHKAVHEGKVAAEVAAGKPSAFDATVIPSVAYTDPEVAWVGVTENEAKAQGLSYGTGTFPWAASGRSLSLGRSEGSTKLLFDTETDRVIGAGIVGPAAGDLITEAALAIELGADAADIGLTIHPHPTLSETVGMAAEAFEGTLTDLYLPKKKPTKA</sequence>
<evidence type="ECO:0000256" key="5">
    <source>
        <dbReference type="ARBA" id="ARBA00022823"/>
    </source>
</evidence>
<evidence type="ECO:0000256" key="10">
    <source>
        <dbReference type="ARBA" id="ARBA00023284"/>
    </source>
</evidence>
<dbReference type="InterPro" id="IPR016156">
    <property type="entry name" value="FAD/NAD-linked_Rdtase_dimer_sf"/>
</dbReference>
<keyword evidence="5" id="KW-0450">Lipoyl</keyword>
<feature type="region of interest" description="Disordered" evidence="13">
    <location>
        <begin position="74"/>
        <end position="121"/>
    </location>
</feature>
<dbReference type="PROSITE" id="PS00189">
    <property type="entry name" value="LIPOYL"/>
    <property type="match status" value="1"/>
</dbReference>
<evidence type="ECO:0000256" key="1">
    <source>
        <dbReference type="ARBA" id="ARBA00007532"/>
    </source>
</evidence>
<evidence type="ECO:0000256" key="12">
    <source>
        <dbReference type="RuleBase" id="RU003692"/>
    </source>
</evidence>
<keyword evidence="6 12" id="KW-0274">FAD</keyword>
<dbReference type="RefSeq" id="WP_179792817.1">
    <property type="nucleotide sequence ID" value="NZ_BAABHP010000003.1"/>
</dbReference>
<dbReference type="InterPro" id="IPR004099">
    <property type="entry name" value="Pyr_nucl-diS_OxRdtase_dimer"/>
</dbReference>
<evidence type="ECO:0000256" key="13">
    <source>
        <dbReference type="SAM" id="MobiDB-lite"/>
    </source>
</evidence>
<dbReference type="SUPFAM" id="SSF55424">
    <property type="entry name" value="FAD/NAD-linked reductases, dimerisation (C-terminal) domain"/>
    <property type="match status" value="1"/>
</dbReference>
<feature type="domain" description="Lipoyl-binding" evidence="14">
    <location>
        <begin position="4"/>
        <end position="78"/>
    </location>
</feature>
<dbReference type="InterPro" id="IPR012999">
    <property type="entry name" value="Pyr_OxRdtase_I_AS"/>
</dbReference>
<keyword evidence="9" id="KW-1015">Disulfide bond</keyword>
<evidence type="ECO:0000256" key="6">
    <source>
        <dbReference type="ARBA" id="ARBA00022827"/>
    </source>
</evidence>
<name>A0A7Y9J4A9_9PSEU</name>
<dbReference type="NCBIfam" id="TIGR01350">
    <property type="entry name" value="lipoamide_DH"/>
    <property type="match status" value="1"/>
</dbReference>
<evidence type="ECO:0000259" key="14">
    <source>
        <dbReference type="PROSITE" id="PS50968"/>
    </source>
</evidence>
<dbReference type="Gene3D" id="3.50.50.60">
    <property type="entry name" value="FAD/NAD(P)-binding domain"/>
    <property type="match status" value="2"/>
</dbReference>
<dbReference type="AlphaFoldDB" id="A0A7Y9J4A9"/>
<dbReference type="PRINTS" id="PR00411">
    <property type="entry name" value="PNDRDTASEI"/>
</dbReference>
<dbReference type="GO" id="GO:0004148">
    <property type="term" value="F:dihydrolipoyl dehydrogenase (NADH) activity"/>
    <property type="evidence" value="ECO:0007669"/>
    <property type="project" value="UniProtKB-EC"/>
</dbReference>
<dbReference type="InterPro" id="IPR050151">
    <property type="entry name" value="Class-I_Pyr_Nuc-Dis_Oxidored"/>
</dbReference>
<evidence type="ECO:0000256" key="11">
    <source>
        <dbReference type="ARBA" id="ARBA00049187"/>
    </source>
</evidence>
<keyword evidence="8 12" id="KW-0520">NAD</keyword>
<keyword evidence="4 12" id="KW-0285">Flavoprotein</keyword>
<dbReference type="Gene3D" id="2.40.50.100">
    <property type="match status" value="1"/>
</dbReference>
<protein>
    <recommendedName>
        <fullName evidence="3 12">Dihydrolipoyl dehydrogenase</fullName>
        <ecNumber evidence="2 12">1.8.1.4</ecNumber>
    </recommendedName>
</protein>
<keyword evidence="10 12" id="KW-0676">Redox-active center</keyword>
<dbReference type="InterPro" id="IPR023753">
    <property type="entry name" value="FAD/NAD-binding_dom"/>
</dbReference>
<dbReference type="Pfam" id="PF07992">
    <property type="entry name" value="Pyr_redox_2"/>
    <property type="match status" value="1"/>
</dbReference>
<comment type="similarity">
    <text evidence="1 12">Belongs to the class-I pyridine nucleotide-disulfide oxidoreductase family.</text>
</comment>
<keyword evidence="16" id="KW-1185">Reference proteome</keyword>
<dbReference type="SUPFAM" id="SSF51905">
    <property type="entry name" value="FAD/NAD(P)-binding domain"/>
    <property type="match status" value="1"/>
</dbReference>
<evidence type="ECO:0000256" key="4">
    <source>
        <dbReference type="ARBA" id="ARBA00022630"/>
    </source>
</evidence>
<dbReference type="GO" id="GO:0006103">
    <property type="term" value="P:2-oxoglutarate metabolic process"/>
    <property type="evidence" value="ECO:0007669"/>
    <property type="project" value="TreeGrafter"/>
</dbReference>
<reference evidence="15 16" key="1">
    <citation type="submission" date="2020-07" db="EMBL/GenBank/DDBJ databases">
        <title>Sequencing the genomes of 1000 actinobacteria strains.</title>
        <authorList>
            <person name="Klenk H.-P."/>
        </authorList>
    </citation>
    <scope>NUCLEOTIDE SEQUENCE [LARGE SCALE GENOMIC DNA]</scope>
    <source>
        <strain evidence="15 16">DSM 45772</strain>
    </source>
</reference>
<dbReference type="InterPro" id="IPR000089">
    <property type="entry name" value="Biotin_lipoyl"/>
</dbReference>
<dbReference type="InterPro" id="IPR011053">
    <property type="entry name" value="Single_hybrid_motif"/>
</dbReference>
<dbReference type="PROSITE" id="PS00076">
    <property type="entry name" value="PYRIDINE_REDOX_1"/>
    <property type="match status" value="1"/>
</dbReference>
<dbReference type="CDD" id="cd06849">
    <property type="entry name" value="lipoyl_domain"/>
    <property type="match status" value="1"/>
</dbReference>
<dbReference type="GO" id="GO:0050660">
    <property type="term" value="F:flavin adenine dinucleotide binding"/>
    <property type="evidence" value="ECO:0007669"/>
    <property type="project" value="InterPro"/>
</dbReference>
<comment type="miscellaneous">
    <text evidence="12">The active site is a redox-active disulfide bond.</text>
</comment>
<evidence type="ECO:0000313" key="15">
    <source>
        <dbReference type="EMBL" id="NYD34913.1"/>
    </source>
</evidence>
<accession>A0A7Y9J4A9</accession>
<evidence type="ECO:0000256" key="7">
    <source>
        <dbReference type="ARBA" id="ARBA00023002"/>
    </source>
</evidence>
<dbReference type="EMBL" id="JACCBN010000001">
    <property type="protein sequence ID" value="NYD34913.1"/>
    <property type="molecule type" value="Genomic_DNA"/>
</dbReference>
<evidence type="ECO:0000256" key="9">
    <source>
        <dbReference type="ARBA" id="ARBA00023157"/>
    </source>
</evidence>
<keyword evidence="7 12" id="KW-0560">Oxidoreductase</keyword>
<evidence type="ECO:0000256" key="3">
    <source>
        <dbReference type="ARBA" id="ARBA00016961"/>
    </source>
</evidence>
<dbReference type="InterPro" id="IPR003016">
    <property type="entry name" value="2-oxoA_DH_lipoyl-BS"/>
</dbReference>
<dbReference type="PROSITE" id="PS50968">
    <property type="entry name" value="BIOTINYL_LIPOYL"/>
    <property type="match status" value="1"/>
</dbReference>
<dbReference type="SUPFAM" id="SSF51230">
    <property type="entry name" value="Single hybrid motif"/>
    <property type="match status" value="1"/>
</dbReference>
<dbReference type="Pfam" id="PF00364">
    <property type="entry name" value="Biotin_lipoyl"/>
    <property type="match status" value="1"/>
</dbReference>
<organism evidence="15 16">
    <name type="scientific">Actinomycetospora corticicola</name>
    <dbReference type="NCBI Taxonomy" id="663602"/>
    <lineage>
        <taxon>Bacteria</taxon>
        <taxon>Bacillati</taxon>
        <taxon>Actinomycetota</taxon>
        <taxon>Actinomycetes</taxon>
        <taxon>Pseudonocardiales</taxon>
        <taxon>Pseudonocardiaceae</taxon>
        <taxon>Actinomycetospora</taxon>
    </lineage>
</organism>
<gene>
    <name evidence="15" type="ORF">BJ983_001015</name>
</gene>
<dbReference type="FunFam" id="3.30.390.30:FF:000001">
    <property type="entry name" value="Dihydrolipoyl dehydrogenase"/>
    <property type="match status" value="1"/>
</dbReference>
<dbReference type="InterPro" id="IPR006258">
    <property type="entry name" value="Lipoamide_DH"/>
</dbReference>
<evidence type="ECO:0000256" key="2">
    <source>
        <dbReference type="ARBA" id="ARBA00012608"/>
    </source>
</evidence>
<evidence type="ECO:0000313" key="16">
    <source>
        <dbReference type="Proteomes" id="UP000535890"/>
    </source>
</evidence>
<comment type="catalytic activity">
    <reaction evidence="11 12">
        <text>N(6)-[(R)-dihydrolipoyl]-L-lysyl-[protein] + NAD(+) = N(6)-[(R)-lipoyl]-L-lysyl-[protein] + NADH + H(+)</text>
        <dbReference type="Rhea" id="RHEA:15045"/>
        <dbReference type="Rhea" id="RHEA-COMP:10474"/>
        <dbReference type="Rhea" id="RHEA-COMP:10475"/>
        <dbReference type="ChEBI" id="CHEBI:15378"/>
        <dbReference type="ChEBI" id="CHEBI:57540"/>
        <dbReference type="ChEBI" id="CHEBI:57945"/>
        <dbReference type="ChEBI" id="CHEBI:83099"/>
        <dbReference type="ChEBI" id="CHEBI:83100"/>
        <dbReference type="EC" id="1.8.1.4"/>
    </reaction>
</comment>
<dbReference type="Pfam" id="PF02852">
    <property type="entry name" value="Pyr_redox_dim"/>
    <property type="match status" value="1"/>
</dbReference>